<evidence type="ECO:0000256" key="3">
    <source>
        <dbReference type="ARBA" id="ARBA00022576"/>
    </source>
</evidence>
<dbReference type="Gene3D" id="3.90.1150.10">
    <property type="entry name" value="Aspartate Aminotransferase, domain 1"/>
    <property type="match status" value="1"/>
</dbReference>
<dbReference type="InterPro" id="IPR005958">
    <property type="entry name" value="TyrNic_aminoTrfase"/>
</dbReference>
<keyword evidence="4 9" id="KW-0808">Transferase</keyword>
<dbReference type="Gene3D" id="3.40.640.10">
    <property type="entry name" value="Type I PLP-dependent aspartate aminotransferase-like (Major domain)"/>
    <property type="match status" value="1"/>
</dbReference>
<reference evidence="9" key="1">
    <citation type="journal article" date="2013" name="PLoS ONE">
        <title>Biosynthesis of vitamins and cofactors in bacterium-harbouring trypanosomatids depends on the symbiotic association as revealed by genomic analyses.</title>
        <authorList>
            <person name="Klein C.C."/>
            <person name="Alves J.M."/>
            <person name="Serrano M.G."/>
            <person name="Buck G.A."/>
            <person name="Vasconcelos A.T."/>
            <person name="Sagot M.F."/>
            <person name="Teixeira M.M."/>
            <person name="Camargo E.P."/>
            <person name="Motta M.C."/>
        </authorList>
    </citation>
    <scope>NUCLEOTIDE SEQUENCE</scope>
    <source>
        <strain evidence="9">TCC037E</strain>
    </source>
</reference>
<dbReference type="GO" id="GO:0006572">
    <property type="term" value="P:L-tyrosine catabolic process"/>
    <property type="evidence" value="ECO:0007669"/>
    <property type="project" value="TreeGrafter"/>
</dbReference>
<organism evidence="9">
    <name type="scientific">Crithidia acanthocephali</name>
    <dbReference type="NCBI Taxonomy" id="59798"/>
    <lineage>
        <taxon>Eukaryota</taxon>
        <taxon>Discoba</taxon>
        <taxon>Euglenozoa</taxon>
        <taxon>Kinetoplastea</taxon>
        <taxon>Metakinetoplastina</taxon>
        <taxon>Trypanosomatida</taxon>
        <taxon>Trypanosomatidae</taxon>
        <taxon>Leishmaniinae</taxon>
        <taxon>Crithidia</taxon>
    </lineage>
</organism>
<dbReference type="PANTHER" id="PTHR45744">
    <property type="entry name" value="TYROSINE AMINOTRANSFERASE"/>
    <property type="match status" value="1"/>
</dbReference>
<evidence type="ECO:0000256" key="7">
    <source>
        <dbReference type="PIRSR" id="PIRSR000517-1"/>
    </source>
</evidence>
<evidence type="ECO:0000256" key="2">
    <source>
        <dbReference type="ARBA" id="ARBA00007441"/>
    </source>
</evidence>
<feature type="modified residue" description="N6-(pyridoxal phosphate)lysine" evidence="7">
    <location>
        <position position="268"/>
    </location>
</feature>
<dbReference type="InterPro" id="IPR015422">
    <property type="entry name" value="PyrdxlP-dep_Trfase_small"/>
</dbReference>
<dbReference type="PANTHER" id="PTHR45744:SF2">
    <property type="entry name" value="TYROSINE AMINOTRANSFERASE"/>
    <property type="match status" value="1"/>
</dbReference>
<evidence type="ECO:0000256" key="4">
    <source>
        <dbReference type="ARBA" id="ARBA00022679"/>
    </source>
</evidence>
<evidence type="ECO:0000259" key="8">
    <source>
        <dbReference type="Pfam" id="PF00155"/>
    </source>
</evidence>
<feature type="domain" description="Aminotransferase class I/classII large" evidence="8">
    <location>
        <begin position="44"/>
        <end position="413"/>
    </location>
</feature>
<dbReference type="PIRSF" id="PIRSF000517">
    <property type="entry name" value="Tyr_transaminase"/>
    <property type="match status" value="1"/>
</dbReference>
<proteinExistence type="inferred from homology"/>
<keyword evidence="3 9" id="KW-0032">Aminotransferase</keyword>
<dbReference type="PROSITE" id="PS00105">
    <property type="entry name" value="AA_TRANSFER_CLASS_1"/>
    <property type="match status" value="1"/>
</dbReference>
<dbReference type="Pfam" id="PF00155">
    <property type="entry name" value="Aminotran_1_2"/>
    <property type="match status" value="1"/>
</dbReference>
<keyword evidence="5 6" id="KW-0663">Pyridoxal phosphate</keyword>
<dbReference type="GO" id="GO:0030170">
    <property type="term" value="F:pyridoxal phosphate binding"/>
    <property type="evidence" value="ECO:0007669"/>
    <property type="project" value="InterPro"/>
</dbReference>
<evidence type="ECO:0000313" key="9">
    <source>
        <dbReference type="EMBL" id="AGU68010.1"/>
    </source>
</evidence>
<dbReference type="InterPro" id="IPR015424">
    <property type="entry name" value="PyrdxlP-dep_Trfase"/>
</dbReference>
<comment type="similarity">
    <text evidence="2 6">Belongs to the class-I pyridoxal-phosphate-dependent aminotransferase family.</text>
</comment>
<dbReference type="CDD" id="cd00609">
    <property type="entry name" value="AAT_like"/>
    <property type="match status" value="1"/>
</dbReference>
<comment type="cofactor">
    <cofactor evidence="1 6 7">
        <name>pyridoxal 5'-phosphate</name>
        <dbReference type="ChEBI" id="CHEBI:597326"/>
    </cofactor>
</comment>
<dbReference type="GO" id="GO:0004838">
    <property type="term" value="F:L-tyrosine-2-oxoglutarate transaminase activity"/>
    <property type="evidence" value="ECO:0007669"/>
    <property type="project" value="TreeGrafter"/>
</dbReference>
<dbReference type="InterPro" id="IPR004838">
    <property type="entry name" value="NHTrfase_class1_PyrdxlP-BS"/>
</dbReference>
<sequence>MTRTWDNVKPSERSQFPHPLLAFAAKLGQISEASKEKHAAEGKTLISLAVGDPALDGNIPPPRELTEKLDAVVSGGRANGYSLSHGSANVRQAIAEYWARWFAPALPAGTIAAKDVVISCGCSDGLSMVFGAMAAPGDRILLPEPFFSQYEMTSNYYGIEPVYYPCVMEKNWEVDLDAVRRIVQDDHEHKIRGILINNPSNPCGSNFSRAHTESIVRLCEELHLPIVADEIYAGMTYNIDNPAEEVPFTSVSDFVSDATRFVVAGASKRFGVPGERMGWIVRVDPTDAGSEIMRGILNLTSRYYIPMTPLQAALEECLRNTDETYFAHAKKVLCENALYLYNALSKVPGLSLMKPSGGMFMSVMLKKEELEDAVCDGVSFANALAEEENVHVFPGEAFHMPCAIRLTLSRPLPVAEAAVDRVRAFCERHARK</sequence>
<accession>T1YST4</accession>
<dbReference type="SUPFAM" id="SSF53383">
    <property type="entry name" value="PLP-dependent transferases"/>
    <property type="match status" value="1"/>
</dbReference>
<evidence type="ECO:0000256" key="5">
    <source>
        <dbReference type="ARBA" id="ARBA00022898"/>
    </source>
</evidence>
<dbReference type="EC" id="2.6.1.5" evidence="9"/>
<dbReference type="EMBL" id="KF160196">
    <property type="protein sequence ID" value="AGU68010.1"/>
    <property type="molecule type" value="Genomic_DNA"/>
</dbReference>
<evidence type="ECO:0000256" key="1">
    <source>
        <dbReference type="ARBA" id="ARBA00001933"/>
    </source>
</evidence>
<name>T1YST4_9TRYP</name>
<dbReference type="PRINTS" id="PR00753">
    <property type="entry name" value="ACCSYNTHASE"/>
</dbReference>
<dbReference type="InterPro" id="IPR015421">
    <property type="entry name" value="PyrdxlP-dep_Trfase_major"/>
</dbReference>
<evidence type="ECO:0000256" key="6">
    <source>
        <dbReference type="PIRNR" id="PIRNR000517"/>
    </source>
</evidence>
<dbReference type="AlphaFoldDB" id="T1YST4"/>
<dbReference type="NCBIfam" id="TIGR01265">
    <property type="entry name" value="tyr_nico_aTase"/>
    <property type="match status" value="1"/>
</dbReference>
<protein>
    <submittedName>
        <fullName evidence="9">Tyrosine transaminase</fullName>
        <ecNumber evidence="9">2.6.1.5</ecNumber>
    </submittedName>
</protein>
<dbReference type="InterPro" id="IPR004839">
    <property type="entry name" value="Aminotransferase_I/II_large"/>
</dbReference>